<feature type="non-terminal residue" evidence="5">
    <location>
        <position position="1"/>
    </location>
</feature>
<keyword evidence="3" id="KW-0378">Hydrolase</keyword>
<name>X0ZJ37_9ZZZZ</name>
<dbReference type="GO" id="GO:0009231">
    <property type="term" value="P:riboflavin biosynthetic process"/>
    <property type="evidence" value="ECO:0007669"/>
    <property type="project" value="TreeGrafter"/>
</dbReference>
<keyword evidence="4" id="KW-0862">Zinc</keyword>
<comment type="cofactor">
    <cofactor evidence="1">
        <name>Zn(2+)</name>
        <dbReference type="ChEBI" id="CHEBI:29105"/>
    </cofactor>
</comment>
<dbReference type="AlphaFoldDB" id="X0ZJ37"/>
<evidence type="ECO:0000256" key="2">
    <source>
        <dbReference type="ARBA" id="ARBA00022723"/>
    </source>
</evidence>
<organism evidence="5">
    <name type="scientific">marine sediment metagenome</name>
    <dbReference type="NCBI Taxonomy" id="412755"/>
    <lineage>
        <taxon>unclassified sequences</taxon>
        <taxon>metagenomes</taxon>
        <taxon>ecological metagenomes</taxon>
    </lineage>
</organism>
<evidence type="ECO:0000313" key="5">
    <source>
        <dbReference type="EMBL" id="GAG48331.1"/>
    </source>
</evidence>
<dbReference type="PANTHER" id="PTHR35005">
    <property type="entry name" value="3-DEHYDRO-SCYLLO-INOSOSE HYDROLASE"/>
    <property type="match status" value="1"/>
</dbReference>
<keyword evidence="2" id="KW-0479">Metal-binding</keyword>
<evidence type="ECO:0008006" key="6">
    <source>
        <dbReference type="Google" id="ProtNLM"/>
    </source>
</evidence>
<reference evidence="5" key="1">
    <citation type="journal article" date="2014" name="Front. Microbiol.">
        <title>High frequency of phylogenetically diverse reductive dehalogenase-homologous genes in deep subseafloor sedimentary metagenomes.</title>
        <authorList>
            <person name="Kawai M."/>
            <person name="Futagami T."/>
            <person name="Toyoda A."/>
            <person name="Takaki Y."/>
            <person name="Nishi S."/>
            <person name="Hori S."/>
            <person name="Arai W."/>
            <person name="Tsubouchi T."/>
            <person name="Morono Y."/>
            <person name="Uchiyama I."/>
            <person name="Ito T."/>
            <person name="Fujiyama A."/>
            <person name="Inagaki F."/>
            <person name="Takami H."/>
        </authorList>
    </citation>
    <scope>NUCLEOTIDE SEQUENCE</scope>
    <source>
        <strain evidence="5">Expedition CK06-06</strain>
    </source>
</reference>
<proteinExistence type="predicted"/>
<evidence type="ECO:0000256" key="3">
    <source>
        <dbReference type="ARBA" id="ARBA00022801"/>
    </source>
</evidence>
<dbReference type="PANTHER" id="PTHR35005:SF1">
    <property type="entry name" value="2-AMINO-5-FORMYLAMINO-6-RIBOSYLAMINOPYRIMIDIN-4(3H)-ONE 5'-MONOPHOSPHATE DEFORMYLASE"/>
    <property type="match status" value="1"/>
</dbReference>
<dbReference type="InterPro" id="IPR003785">
    <property type="entry name" value="Creatininase/forma_Hydrolase"/>
</dbReference>
<dbReference type="EMBL" id="BARS01051744">
    <property type="protein sequence ID" value="GAG48331.1"/>
    <property type="molecule type" value="Genomic_DNA"/>
</dbReference>
<accession>X0ZJ37</accession>
<sequence length="200" mass="22655">PITWVGYSEHHLGFKGTITFSQDTLIRIIIDTIGSLSHHGVKRILLVNFHGGNTVALNFAVKESSRKYQVNIISNSPEDQDPLTTLKNFDIHAGKEETSVMLHLFPELVDTNKMKEWKQTTNFPKPIAKARKLCLEGNEDCQQLLKIAMSYLPDTHELTSSGVYGIVDIKNATKEEGKKFIDRVVNKLVNLIRLWDKVVK</sequence>
<dbReference type="GO" id="GO:0046872">
    <property type="term" value="F:metal ion binding"/>
    <property type="evidence" value="ECO:0007669"/>
    <property type="project" value="UniProtKB-KW"/>
</dbReference>
<gene>
    <name evidence="5" type="ORF">S01H1_77017</name>
</gene>
<protein>
    <recommendedName>
        <fullName evidence="6">Creatininase family protein</fullName>
    </recommendedName>
</protein>
<dbReference type="Gene3D" id="3.40.50.10310">
    <property type="entry name" value="Creatininase"/>
    <property type="match status" value="1"/>
</dbReference>
<dbReference type="Pfam" id="PF02633">
    <property type="entry name" value="Creatininase"/>
    <property type="match status" value="1"/>
</dbReference>
<dbReference type="SUPFAM" id="SSF102215">
    <property type="entry name" value="Creatininase"/>
    <property type="match status" value="1"/>
</dbReference>
<dbReference type="InterPro" id="IPR024087">
    <property type="entry name" value="Creatininase-like_sf"/>
</dbReference>
<evidence type="ECO:0000256" key="1">
    <source>
        <dbReference type="ARBA" id="ARBA00001947"/>
    </source>
</evidence>
<evidence type="ECO:0000256" key="4">
    <source>
        <dbReference type="ARBA" id="ARBA00022833"/>
    </source>
</evidence>
<dbReference type="GO" id="GO:0016811">
    <property type="term" value="F:hydrolase activity, acting on carbon-nitrogen (but not peptide) bonds, in linear amides"/>
    <property type="evidence" value="ECO:0007669"/>
    <property type="project" value="TreeGrafter"/>
</dbReference>
<comment type="caution">
    <text evidence="5">The sequence shown here is derived from an EMBL/GenBank/DDBJ whole genome shotgun (WGS) entry which is preliminary data.</text>
</comment>